<evidence type="ECO:0000313" key="8">
    <source>
        <dbReference type="Proteomes" id="UP000317624"/>
    </source>
</evidence>
<keyword evidence="4 5" id="KW-0413">Isomerase</keyword>
<dbReference type="PANTHER" id="PTHR45625:SF4">
    <property type="entry name" value="PEPTIDYLPROLYL ISOMERASE DOMAIN AND WD REPEAT-CONTAINING PROTEIN 1"/>
    <property type="match status" value="1"/>
</dbReference>
<keyword evidence="3 5" id="KW-0697">Rotamase</keyword>
<dbReference type="PRINTS" id="PR00153">
    <property type="entry name" value="CSAPPISMRASE"/>
</dbReference>
<dbReference type="OrthoDB" id="9807797at2"/>
<evidence type="ECO:0000313" key="7">
    <source>
        <dbReference type="EMBL" id="TVT43008.1"/>
    </source>
</evidence>
<evidence type="ECO:0000256" key="2">
    <source>
        <dbReference type="ARBA" id="ARBA00007365"/>
    </source>
</evidence>
<sequence>MKTAEIHTPKGVMKVEFYEQDAPNTVKNFIDLAEKGFYDGTKFHRVIPNFMIQGGDPNTKPGAKGMPGTGGPGYKIKCETSGNNQYHDRGVLSMAHAGKDTGGSQFFIVHNRQNTAHLDRVHTVFGKVVEGDEVIDQIRGNDEITKIVVKDDAAS</sequence>
<accession>A0A558C2K1</accession>
<dbReference type="Gene3D" id="2.40.100.10">
    <property type="entry name" value="Cyclophilin-like"/>
    <property type="match status" value="1"/>
</dbReference>
<dbReference type="PIRSF" id="PIRSF001467">
    <property type="entry name" value="Peptidylpro_ismrse"/>
    <property type="match status" value="1"/>
</dbReference>
<dbReference type="GO" id="GO:0003755">
    <property type="term" value="F:peptidyl-prolyl cis-trans isomerase activity"/>
    <property type="evidence" value="ECO:0007669"/>
    <property type="project" value="UniProtKB-UniRule"/>
</dbReference>
<proteinExistence type="inferred from homology"/>
<feature type="domain" description="PPIase cyclophilin-type" evidence="6">
    <location>
        <begin position="1"/>
        <end position="139"/>
    </location>
</feature>
<dbReference type="Proteomes" id="UP000317624">
    <property type="component" value="Unassembled WGS sequence"/>
</dbReference>
<dbReference type="PANTHER" id="PTHR45625">
    <property type="entry name" value="PEPTIDYL-PROLYL CIS-TRANS ISOMERASE-RELATED"/>
    <property type="match status" value="1"/>
</dbReference>
<keyword evidence="8" id="KW-1185">Reference proteome</keyword>
<dbReference type="SUPFAM" id="SSF50891">
    <property type="entry name" value="Cyclophilin-like"/>
    <property type="match status" value="1"/>
</dbReference>
<evidence type="ECO:0000256" key="4">
    <source>
        <dbReference type="ARBA" id="ARBA00023235"/>
    </source>
</evidence>
<name>A0A558C2K1_9BACT</name>
<gene>
    <name evidence="7" type="ORF">FNT36_02640</name>
</gene>
<dbReference type="Pfam" id="PF00160">
    <property type="entry name" value="Pro_isomerase"/>
    <property type="match status" value="1"/>
</dbReference>
<comment type="similarity">
    <text evidence="2 5">Belongs to the cyclophilin-type PPIase family.</text>
</comment>
<comment type="catalytic activity">
    <reaction evidence="5">
        <text>[protein]-peptidylproline (omega=180) = [protein]-peptidylproline (omega=0)</text>
        <dbReference type="Rhea" id="RHEA:16237"/>
        <dbReference type="Rhea" id="RHEA-COMP:10747"/>
        <dbReference type="Rhea" id="RHEA-COMP:10748"/>
        <dbReference type="ChEBI" id="CHEBI:83833"/>
        <dbReference type="ChEBI" id="CHEBI:83834"/>
        <dbReference type="EC" id="5.2.1.8"/>
    </reaction>
</comment>
<dbReference type="InterPro" id="IPR020892">
    <property type="entry name" value="Cyclophilin-type_PPIase_CS"/>
</dbReference>
<dbReference type="EC" id="5.2.1.8" evidence="5"/>
<dbReference type="InterPro" id="IPR029000">
    <property type="entry name" value="Cyclophilin-like_dom_sf"/>
</dbReference>
<dbReference type="InterPro" id="IPR002130">
    <property type="entry name" value="Cyclophilin-type_PPIase_dom"/>
</dbReference>
<evidence type="ECO:0000256" key="1">
    <source>
        <dbReference type="ARBA" id="ARBA00002388"/>
    </source>
</evidence>
<dbReference type="EMBL" id="VMRJ01000001">
    <property type="protein sequence ID" value="TVT43008.1"/>
    <property type="molecule type" value="Genomic_DNA"/>
</dbReference>
<dbReference type="CDD" id="cd00317">
    <property type="entry name" value="cyclophilin"/>
    <property type="match status" value="1"/>
</dbReference>
<evidence type="ECO:0000256" key="5">
    <source>
        <dbReference type="RuleBase" id="RU363019"/>
    </source>
</evidence>
<organism evidence="7 8">
    <name type="scientific">Hymenobacter setariae</name>
    <dbReference type="NCBI Taxonomy" id="2594794"/>
    <lineage>
        <taxon>Bacteria</taxon>
        <taxon>Pseudomonadati</taxon>
        <taxon>Bacteroidota</taxon>
        <taxon>Cytophagia</taxon>
        <taxon>Cytophagales</taxon>
        <taxon>Hymenobacteraceae</taxon>
        <taxon>Hymenobacter</taxon>
    </lineage>
</organism>
<reference evidence="7 8" key="1">
    <citation type="submission" date="2019-07" db="EMBL/GenBank/DDBJ databases">
        <title>Hymenobacter sp. straun FUR1 Genome sequencing and assembly.</title>
        <authorList>
            <person name="Chhetri G."/>
        </authorList>
    </citation>
    <scope>NUCLEOTIDE SEQUENCE [LARGE SCALE GENOMIC DNA]</scope>
    <source>
        <strain evidence="7 8">Fur1</strain>
    </source>
</reference>
<dbReference type="PROSITE" id="PS00170">
    <property type="entry name" value="CSA_PPIASE_1"/>
    <property type="match status" value="1"/>
</dbReference>
<dbReference type="AlphaFoldDB" id="A0A558C2K1"/>
<comment type="function">
    <text evidence="1 5">PPIases accelerate the folding of proteins. It catalyzes the cis-trans isomerization of proline imidic peptide bonds in oligopeptides.</text>
</comment>
<dbReference type="RefSeq" id="WP_144843974.1">
    <property type="nucleotide sequence ID" value="NZ_VMRJ01000001.1"/>
</dbReference>
<dbReference type="InterPro" id="IPR044666">
    <property type="entry name" value="Cyclophilin_A-like"/>
</dbReference>
<dbReference type="GO" id="GO:0006457">
    <property type="term" value="P:protein folding"/>
    <property type="evidence" value="ECO:0007669"/>
    <property type="project" value="InterPro"/>
</dbReference>
<protein>
    <recommendedName>
        <fullName evidence="5">Peptidyl-prolyl cis-trans isomerase</fullName>
        <shortName evidence="5">PPIase</shortName>
        <ecNumber evidence="5">5.2.1.8</ecNumber>
    </recommendedName>
</protein>
<comment type="caution">
    <text evidence="7">The sequence shown here is derived from an EMBL/GenBank/DDBJ whole genome shotgun (WGS) entry which is preliminary data.</text>
</comment>
<evidence type="ECO:0000259" key="6">
    <source>
        <dbReference type="PROSITE" id="PS50072"/>
    </source>
</evidence>
<evidence type="ECO:0000256" key="3">
    <source>
        <dbReference type="ARBA" id="ARBA00023110"/>
    </source>
</evidence>
<dbReference type="InterPro" id="IPR024936">
    <property type="entry name" value="Cyclophilin-type_PPIase"/>
</dbReference>
<dbReference type="PROSITE" id="PS50072">
    <property type="entry name" value="CSA_PPIASE_2"/>
    <property type="match status" value="1"/>
</dbReference>